<feature type="non-terminal residue" evidence="3">
    <location>
        <position position="169"/>
    </location>
</feature>
<proteinExistence type="predicted"/>
<dbReference type="Pfam" id="PF23247">
    <property type="entry name" value="LRR_RPS2"/>
    <property type="match status" value="1"/>
</dbReference>
<evidence type="ECO:0000313" key="2">
    <source>
        <dbReference type="EMBL" id="CAG7868134.1"/>
    </source>
</evidence>
<organism evidence="3">
    <name type="scientific">Brassica campestris</name>
    <name type="common">Field mustard</name>
    <dbReference type="NCBI Taxonomy" id="3711"/>
    <lineage>
        <taxon>Eukaryota</taxon>
        <taxon>Viridiplantae</taxon>
        <taxon>Streptophyta</taxon>
        <taxon>Embryophyta</taxon>
        <taxon>Tracheophyta</taxon>
        <taxon>Spermatophyta</taxon>
        <taxon>Magnoliopsida</taxon>
        <taxon>eudicotyledons</taxon>
        <taxon>Gunneridae</taxon>
        <taxon>Pentapetalae</taxon>
        <taxon>rosids</taxon>
        <taxon>malvids</taxon>
        <taxon>Brassicales</taxon>
        <taxon>Brassicaceae</taxon>
        <taxon>Brassiceae</taxon>
        <taxon>Brassica</taxon>
    </lineage>
</organism>
<dbReference type="EMBL" id="LR031569">
    <property type="protein sequence ID" value="VDC65029.1"/>
    <property type="molecule type" value="Genomic_DNA"/>
</dbReference>
<dbReference type="InterPro" id="IPR057135">
    <property type="entry name" value="At4g27190-like_LRR"/>
</dbReference>
<reference evidence="3" key="1">
    <citation type="submission" date="2018-11" db="EMBL/GenBank/DDBJ databases">
        <authorList>
            <consortium name="Genoscope - CEA"/>
            <person name="William W."/>
        </authorList>
    </citation>
    <scope>NUCLEOTIDE SEQUENCE</scope>
</reference>
<accession>A0A3P5YCB4</accession>
<dbReference type="InterPro" id="IPR032675">
    <property type="entry name" value="LRR_dom_sf"/>
</dbReference>
<protein>
    <recommendedName>
        <fullName evidence="1">Disease resistance protein At4g27190-like leucine-rich repeats domain-containing protein</fullName>
    </recommendedName>
</protein>
<dbReference type="EMBL" id="LS974622">
    <property type="protein sequence ID" value="CAG7868134.1"/>
    <property type="molecule type" value="Genomic_DNA"/>
</dbReference>
<gene>
    <name evidence="3" type="ORF">BRAA06T23569Z</name>
    <name evidence="2" type="ORF">BRAPAZ1V2_A06P03740.2</name>
</gene>
<dbReference type="Gramene" id="A06p03740.2_BraZ1">
    <property type="protein sequence ID" value="A06p03740.2_BraZ1.CDS.1"/>
    <property type="gene ID" value="A06g03740.2_BraZ1"/>
</dbReference>
<dbReference type="Gene3D" id="3.80.10.10">
    <property type="entry name" value="Ribonuclease Inhibitor"/>
    <property type="match status" value="1"/>
</dbReference>
<feature type="domain" description="Disease resistance protein At4g27190-like leucine-rich repeats" evidence="1">
    <location>
        <begin position="57"/>
        <end position="167"/>
    </location>
</feature>
<evidence type="ECO:0000313" key="3">
    <source>
        <dbReference type="EMBL" id="VDC65029.1"/>
    </source>
</evidence>
<dbReference type="Proteomes" id="UP000694005">
    <property type="component" value="Chromosome A06"/>
</dbReference>
<evidence type="ECO:0000259" key="1">
    <source>
        <dbReference type="Pfam" id="PF23247"/>
    </source>
</evidence>
<sequence>MLESIQRMERLASCVQRLWIFRMSAEVLTLNTVALGALRQFYIESSQISEIKIDWKSKEKEDLPSPCFKHLFSIVIDSLEGPKELSWLLFAPNLKHLEVTRSKSLEEIINKEKGMSISNVHPPDMTVPFPKLESLSLWNLKELKKICSDPQPLPSLGKFDVEDCPKLPK</sequence>
<dbReference type="AlphaFoldDB" id="A0A3P5YCB4"/>
<name>A0A3P5YCB4_BRACM</name>
<dbReference type="SUPFAM" id="SSF52058">
    <property type="entry name" value="L domain-like"/>
    <property type="match status" value="1"/>
</dbReference>